<evidence type="ECO:0000256" key="8">
    <source>
        <dbReference type="ARBA" id="ARBA00022824"/>
    </source>
</evidence>
<dbReference type="PANTHER" id="PTHR24291">
    <property type="entry name" value="CYTOCHROME P450 FAMILY 4"/>
    <property type="match status" value="1"/>
</dbReference>
<dbReference type="GO" id="GO:0016705">
    <property type="term" value="F:oxidoreductase activity, acting on paired donors, with incorporation or reduction of molecular oxygen"/>
    <property type="evidence" value="ECO:0007669"/>
    <property type="project" value="InterPro"/>
</dbReference>
<keyword evidence="6 14" id="KW-0349">Heme</keyword>
<dbReference type="EMBL" id="JAPTSV010000746">
    <property type="protein sequence ID" value="KAJ1519176.1"/>
    <property type="molecule type" value="Genomic_DNA"/>
</dbReference>
<dbReference type="InterPro" id="IPR002403">
    <property type="entry name" value="Cyt_P450_E_grp-IV"/>
</dbReference>
<keyword evidence="8" id="KW-0256">Endoplasmic reticulum</keyword>
<dbReference type="PRINTS" id="PR00385">
    <property type="entry name" value="P450"/>
</dbReference>
<evidence type="ECO:0000256" key="3">
    <source>
        <dbReference type="ARBA" id="ARBA00004174"/>
    </source>
</evidence>
<evidence type="ECO:0000313" key="16">
    <source>
        <dbReference type="EMBL" id="KAJ1519176.1"/>
    </source>
</evidence>
<dbReference type="AlphaFoldDB" id="A0AAV7X0K9"/>
<dbReference type="Proteomes" id="UP001075354">
    <property type="component" value="Unassembled WGS sequence"/>
</dbReference>
<comment type="cofactor">
    <cofactor evidence="1 14">
        <name>heme</name>
        <dbReference type="ChEBI" id="CHEBI:30413"/>
    </cofactor>
</comment>
<accession>A0AAV7X0K9</accession>
<comment type="function">
    <text evidence="2">May be involved in the metabolism of insect hormones and in the breakdown of synthetic insecticides.</text>
</comment>
<comment type="caution">
    <text evidence="16">The sequence shown here is derived from an EMBL/GenBank/DDBJ whole genome shotgun (WGS) entry which is preliminary data.</text>
</comment>
<dbReference type="InterPro" id="IPR017972">
    <property type="entry name" value="Cyt_P450_CS"/>
</dbReference>
<feature type="binding site" description="axial binding residue" evidence="14">
    <location>
        <position position="445"/>
    </location>
    <ligand>
        <name>heme</name>
        <dbReference type="ChEBI" id="CHEBI:30413"/>
    </ligand>
    <ligandPart>
        <name>Fe</name>
        <dbReference type="ChEBI" id="CHEBI:18248"/>
    </ligandPart>
</feature>
<keyword evidence="7 14" id="KW-0479">Metal-binding</keyword>
<evidence type="ECO:0000256" key="4">
    <source>
        <dbReference type="ARBA" id="ARBA00004406"/>
    </source>
</evidence>
<dbReference type="PROSITE" id="PS00086">
    <property type="entry name" value="CYTOCHROME_P450"/>
    <property type="match status" value="1"/>
</dbReference>
<evidence type="ECO:0000313" key="17">
    <source>
        <dbReference type="Proteomes" id="UP001075354"/>
    </source>
</evidence>
<evidence type="ECO:0000256" key="1">
    <source>
        <dbReference type="ARBA" id="ARBA00001971"/>
    </source>
</evidence>
<evidence type="ECO:0000256" key="14">
    <source>
        <dbReference type="PIRSR" id="PIRSR602403-1"/>
    </source>
</evidence>
<dbReference type="InterPro" id="IPR036396">
    <property type="entry name" value="Cyt_P450_sf"/>
</dbReference>
<comment type="subcellular location">
    <subcellularLocation>
        <location evidence="4">Endoplasmic reticulum membrane</location>
        <topology evidence="4">Peripheral membrane protein</topology>
    </subcellularLocation>
    <subcellularLocation>
        <location evidence="3">Microsome membrane</location>
        <topology evidence="3">Peripheral membrane protein</topology>
    </subcellularLocation>
</comment>
<dbReference type="PRINTS" id="PR00465">
    <property type="entry name" value="EP450IV"/>
</dbReference>
<dbReference type="PANTHER" id="PTHR24291:SF189">
    <property type="entry name" value="CYTOCHROME P450 4C3-RELATED"/>
    <property type="match status" value="1"/>
</dbReference>
<evidence type="ECO:0000256" key="7">
    <source>
        <dbReference type="ARBA" id="ARBA00022723"/>
    </source>
</evidence>
<keyword evidence="10 15" id="KW-0560">Oxidoreductase</keyword>
<evidence type="ECO:0000256" key="12">
    <source>
        <dbReference type="ARBA" id="ARBA00023033"/>
    </source>
</evidence>
<organism evidence="16 17">
    <name type="scientific">Megalurothrips usitatus</name>
    <name type="common">bean blossom thrips</name>
    <dbReference type="NCBI Taxonomy" id="439358"/>
    <lineage>
        <taxon>Eukaryota</taxon>
        <taxon>Metazoa</taxon>
        <taxon>Ecdysozoa</taxon>
        <taxon>Arthropoda</taxon>
        <taxon>Hexapoda</taxon>
        <taxon>Insecta</taxon>
        <taxon>Pterygota</taxon>
        <taxon>Neoptera</taxon>
        <taxon>Paraneoptera</taxon>
        <taxon>Thysanoptera</taxon>
        <taxon>Terebrantia</taxon>
        <taxon>Thripoidea</taxon>
        <taxon>Thripidae</taxon>
        <taxon>Megalurothrips</taxon>
    </lineage>
</organism>
<dbReference type="Gene3D" id="1.10.630.10">
    <property type="entry name" value="Cytochrome P450"/>
    <property type="match status" value="1"/>
</dbReference>
<sequence>MSPVLLFLVTLLVSLLVVRGLRLYARTVWRWHTLSKNIPGPPAFPIIGAALTVAKHPDKLFRQMQWLWTTYGSTIRLWLGPYLYVILTEPDDVEVFCTSAALADKPHQYASMLAPVLGRGLITINNPQHRAHRKVISTSMHLDILKGFVNVFGCRSQELVGKLRRHAERGEVFNMSPYLGFCVNHSLCETVLSTDMAGVEKDRDELIRVADQASWIMFFRLFRPWYWSNRLFALLSSRYKVYASVVHGMQSFVHKVFNIKMELIRKGVRPEAKRLAFLDHVLASDARTVLTEEEIKEELRTLIWAGSTTTTDSLGFFFIAMSMLPDVQSKIHEELDSVFGEDRTRPVDFDDLPHLQYLERCIKEGLRMFPPVCCFARAVSEDVTLPSGHVLPKDTVAVTVPYAVHRDQKWFPDPEKFDPDRFLPENCTGRHPFTYIPFSAGSRNCVGQRYAMMSMKAMTASVLRHFTVLPDPDGPTGLHDIPITIGLSMVPTHGARVLLVPRRTTTDRTAGA</sequence>
<dbReference type="CDD" id="cd20628">
    <property type="entry name" value="CYP4"/>
    <property type="match status" value="1"/>
</dbReference>
<evidence type="ECO:0000256" key="11">
    <source>
        <dbReference type="ARBA" id="ARBA00023004"/>
    </source>
</evidence>
<evidence type="ECO:0000256" key="15">
    <source>
        <dbReference type="RuleBase" id="RU000461"/>
    </source>
</evidence>
<evidence type="ECO:0000256" key="5">
    <source>
        <dbReference type="ARBA" id="ARBA00010617"/>
    </source>
</evidence>
<proteinExistence type="inferred from homology"/>
<dbReference type="GO" id="GO:0005506">
    <property type="term" value="F:iron ion binding"/>
    <property type="evidence" value="ECO:0007669"/>
    <property type="project" value="InterPro"/>
</dbReference>
<dbReference type="SUPFAM" id="SSF48264">
    <property type="entry name" value="Cytochrome P450"/>
    <property type="match status" value="1"/>
</dbReference>
<dbReference type="InterPro" id="IPR050196">
    <property type="entry name" value="Cytochrome_P450_Monoox"/>
</dbReference>
<keyword evidence="12 15" id="KW-0503">Monooxygenase</keyword>
<evidence type="ECO:0000256" key="10">
    <source>
        <dbReference type="ARBA" id="ARBA00023002"/>
    </source>
</evidence>
<evidence type="ECO:0008006" key="18">
    <source>
        <dbReference type="Google" id="ProtNLM"/>
    </source>
</evidence>
<dbReference type="Pfam" id="PF00067">
    <property type="entry name" value="p450"/>
    <property type="match status" value="1"/>
</dbReference>
<evidence type="ECO:0000256" key="2">
    <source>
        <dbReference type="ARBA" id="ARBA00003690"/>
    </source>
</evidence>
<dbReference type="InterPro" id="IPR001128">
    <property type="entry name" value="Cyt_P450"/>
</dbReference>
<evidence type="ECO:0000256" key="6">
    <source>
        <dbReference type="ARBA" id="ARBA00022617"/>
    </source>
</evidence>
<evidence type="ECO:0000256" key="13">
    <source>
        <dbReference type="ARBA" id="ARBA00023136"/>
    </source>
</evidence>
<keyword evidence="17" id="KW-1185">Reference proteome</keyword>
<name>A0AAV7X0K9_9NEOP</name>
<protein>
    <recommendedName>
        <fullName evidence="18">Cytochrome P450 4C1-like</fullName>
    </recommendedName>
</protein>
<reference evidence="16" key="1">
    <citation type="submission" date="2022-12" db="EMBL/GenBank/DDBJ databases">
        <title>Chromosome-level genome assembly of the bean flower thrips Megalurothrips usitatus.</title>
        <authorList>
            <person name="Ma L."/>
            <person name="Liu Q."/>
            <person name="Li H."/>
            <person name="Cai W."/>
        </authorList>
    </citation>
    <scope>NUCLEOTIDE SEQUENCE</scope>
    <source>
        <strain evidence="16">Cailab_2022a</strain>
    </source>
</reference>
<comment type="similarity">
    <text evidence="5 15">Belongs to the cytochrome P450 family.</text>
</comment>
<gene>
    <name evidence="16" type="ORF">ONE63_011220</name>
</gene>
<keyword evidence="13" id="KW-0472">Membrane</keyword>
<keyword evidence="11 14" id="KW-0408">Iron</keyword>
<keyword evidence="9" id="KW-0492">Microsome</keyword>
<dbReference type="GO" id="GO:0004497">
    <property type="term" value="F:monooxygenase activity"/>
    <property type="evidence" value="ECO:0007669"/>
    <property type="project" value="UniProtKB-KW"/>
</dbReference>
<dbReference type="GO" id="GO:0020037">
    <property type="term" value="F:heme binding"/>
    <property type="evidence" value="ECO:0007669"/>
    <property type="project" value="InterPro"/>
</dbReference>
<dbReference type="GO" id="GO:0005789">
    <property type="term" value="C:endoplasmic reticulum membrane"/>
    <property type="evidence" value="ECO:0007669"/>
    <property type="project" value="UniProtKB-SubCell"/>
</dbReference>
<evidence type="ECO:0000256" key="9">
    <source>
        <dbReference type="ARBA" id="ARBA00022848"/>
    </source>
</evidence>